<gene>
    <name evidence="2" type="ORF">NKR19_g4408</name>
</gene>
<evidence type="ECO:0000313" key="3">
    <source>
        <dbReference type="Proteomes" id="UP001174691"/>
    </source>
</evidence>
<evidence type="ECO:0000256" key="1">
    <source>
        <dbReference type="SAM" id="MobiDB-lite"/>
    </source>
</evidence>
<feature type="compositionally biased region" description="Basic residues" evidence="1">
    <location>
        <begin position="337"/>
        <end position="348"/>
    </location>
</feature>
<organism evidence="2 3">
    <name type="scientific">Coniochaeta hoffmannii</name>
    <dbReference type="NCBI Taxonomy" id="91930"/>
    <lineage>
        <taxon>Eukaryota</taxon>
        <taxon>Fungi</taxon>
        <taxon>Dikarya</taxon>
        <taxon>Ascomycota</taxon>
        <taxon>Pezizomycotina</taxon>
        <taxon>Sordariomycetes</taxon>
        <taxon>Sordariomycetidae</taxon>
        <taxon>Coniochaetales</taxon>
        <taxon>Coniochaetaceae</taxon>
        <taxon>Coniochaeta</taxon>
    </lineage>
</organism>
<feature type="compositionally biased region" description="Basic residues" evidence="1">
    <location>
        <begin position="1"/>
        <end position="11"/>
    </location>
</feature>
<feature type="compositionally biased region" description="Acidic residues" evidence="1">
    <location>
        <begin position="256"/>
        <end position="269"/>
    </location>
</feature>
<feature type="compositionally biased region" description="Acidic residues" evidence="1">
    <location>
        <begin position="88"/>
        <end position="102"/>
    </location>
</feature>
<dbReference type="EMBL" id="JANBVN010000055">
    <property type="protein sequence ID" value="KAJ9155800.1"/>
    <property type="molecule type" value="Genomic_DNA"/>
</dbReference>
<reference evidence="2" key="1">
    <citation type="submission" date="2022-07" db="EMBL/GenBank/DDBJ databases">
        <title>Fungi with potential for degradation of polypropylene.</title>
        <authorList>
            <person name="Gostincar C."/>
        </authorList>
    </citation>
    <scope>NUCLEOTIDE SEQUENCE</scope>
    <source>
        <strain evidence="2">EXF-13287</strain>
    </source>
</reference>
<dbReference type="GO" id="GO:0030515">
    <property type="term" value="F:snoRNA binding"/>
    <property type="evidence" value="ECO:0007669"/>
    <property type="project" value="InterPro"/>
</dbReference>
<protein>
    <submittedName>
        <fullName evidence="2">Uncharacterized protein</fullName>
    </submittedName>
</protein>
<proteinExistence type="predicted"/>
<feature type="compositionally biased region" description="Basic and acidic residues" evidence="1">
    <location>
        <begin position="311"/>
        <end position="328"/>
    </location>
</feature>
<evidence type="ECO:0000313" key="2">
    <source>
        <dbReference type="EMBL" id="KAJ9155800.1"/>
    </source>
</evidence>
<dbReference type="AlphaFoldDB" id="A0AA38VZ59"/>
<dbReference type="InterPro" id="IPR013268">
    <property type="entry name" value="UTP16"/>
</dbReference>
<sequence length="348" mass="39326">MAPKTAKRKAALPKPEVIQPSSDVEQYDIDVPTAASTGKRKSAQDDESSPKRQKLPVRMKSSGSGRHRSLSVEIPFPQASQRDRSDEVQDSQDEESDREDEPEVFKTPMTRKHVKFDSDDYDVFVTPLERPATISGSQPKKLDDVVEDSEEDEEDSDDEAPEAVSAHQAAEESAKAAQAAAKAVEEQAAEKKRKRRERDTQLKQQAESRKRALAVAKEPSRDSEESDSAEAPSRPQIQGQRRKKMEIPDVLPPEFLESDDEEDEDEGGDASEVTQNKRIKFNTVERRVAREDRPPRDEQVGATVYRVVKDKTDKKLAPKMRKETRNIKEQLLSRNRAPQKRRGFLVKA</sequence>
<comment type="caution">
    <text evidence="2">The sequence shown here is derived from an EMBL/GenBank/DDBJ whole genome shotgun (WGS) entry which is preliminary data.</text>
</comment>
<accession>A0AA38VZ59</accession>
<dbReference type="Pfam" id="PF08297">
    <property type="entry name" value="U3_snoRNA_assoc"/>
    <property type="match status" value="1"/>
</dbReference>
<keyword evidence="3" id="KW-1185">Reference proteome</keyword>
<feature type="compositionally biased region" description="Acidic residues" evidence="1">
    <location>
        <begin position="145"/>
        <end position="161"/>
    </location>
</feature>
<dbReference type="GO" id="GO:0006364">
    <property type="term" value="P:rRNA processing"/>
    <property type="evidence" value="ECO:0007669"/>
    <property type="project" value="InterPro"/>
</dbReference>
<feature type="region of interest" description="Disordered" evidence="1">
    <location>
        <begin position="311"/>
        <end position="348"/>
    </location>
</feature>
<name>A0AA38VZ59_9PEZI</name>
<feature type="compositionally biased region" description="Basic and acidic residues" evidence="1">
    <location>
        <begin position="197"/>
        <end position="210"/>
    </location>
</feature>
<dbReference type="Proteomes" id="UP001174691">
    <property type="component" value="Unassembled WGS sequence"/>
</dbReference>
<feature type="region of interest" description="Disordered" evidence="1">
    <location>
        <begin position="1"/>
        <end position="279"/>
    </location>
</feature>